<gene>
    <name evidence="2" type="ORF">N658DRAFT_91486</name>
</gene>
<proteinExistence type="predicted"/>
<keyword evidence="1" id="KW-1133">Transmembrane helix</keyword>
<protein>
    <submittedName>
        <fullName evidence="2">Uncharacterized protein</fullName>
    </submittedName>
</protein>
<keyword evidence="1" id="KW-0472">Membrane</keyword>
<evidence type="ECO:0000313" key="2">
    <source>
        <dbReference type="EMBL" id="KAK4100629.1"/>
    </source>
</evidence>
<keyword evidence="1" id="KW-0812">Transmembrane</keyword>
<reference evidence="2" key="1">
    <citation type="journal article" date="2023" name="Mol. Phylogenet. Evol.">
        <title>Genome-scale phylogeny and comparative genomics of the fungal order Sordariales.</title>
        <authorList>
            <person name="Hensen N."/>
            <person name="Bonometti L."/>
            <person name="Westerberg I."/>
            <person name="Brannstrom I.O."/>
            <person name="Guillou S."/>
            <person name="Cros-Aarteil S."/>
            <person name="Calhoun S."/>
            <person name="Haridas S."/>
            <person name="Kuo A."/>
            <person name="Mondo S."/>
            <person name="Pangilinan J."/>
            <person name="Riley R."/>
            <person name="LaButti K."/>
            <person name="Andreopoulos B."/>
            <person name="Lipzen A."/>
            <person name="Chen C."/>
            <person name="Yan M."/>
            <person name="Daum C."/>
            <person name="Ng V."/>
            <person name="Clum A."/>
            <person name="Steindorff A."/>
            <person name="Ohm R.A."/>
            <person name="Martin F."/>
            <person name="Silar P."/>
            <person name="Natvig D.O."/>
            <person name="Lalanne C."/>
            <person name="Gautier V."/>
            <person name="Ament-Velasquez S.L."/>
            <person name="Kruys A."/>
            <person name="Hutchinson M.I."/>
            <person name="Powell A.J."/>
            <person name="Barry K."/>
            <person name="Miller A.N."/>
            <person name="Grigoriev I.V."/>
            <person name="Debuchy R."/>
            <person name="Gladieux P."/>
            <person name="Hiltunen Thoren M."/>
            <person name="Johannesson H."/>
        </authorList>
    </citation>
    <scope>NUCLEOTIDE SEQUENCE</scope>
    <source>
        <strain evidence="2">CBS 757.83</strain>
    </source>
</reference>
<reference evidence="2" key="2">
    <citation type="submission" date="2023-05" db="EMBL/GenBank/DDBJ databases">
        <authorList>
            <consortium name="Lawrence Berkeley National Laboratory"/>
            <person name="Steindorff A."/>
            <person name="Hensen N."/>
            <person name="Bonometti L."/>
            <person name="Westerberg I."/>
            <person name="Brannstrom I.O."/>
            <person name="Guillou S."/>
            <person name="Cros-Aarteil S."/>
            <person name="Calhoun S."/>
            <person name="Haridas S."/>
            <person name="Kuo A."/>
            <person name="Mondo S."/>
            <person name="Pangilinan J."/>
            <person name="Riley R."/>
            <person name="Labutti K."/>
            <person name="Andreopoulos B."/>
            <person name="Lipzen A."/>
            <person name="Chen C."/>
            <person name="Yanf M."/>
            <person name="Daum C."/>
            <person name="Ng V."/>
            <person name="Clum A."/>
            <person name="Ohm R."/>
            <person name="Martin F."/>
            <person name="Silar P."/>
            <person name="Natvig D."/>
            <person name="Lalanne C."/>
            <person name="Gautier V."/>
            <person name="Ament-Velasquez S.L."/>
            <person name="Kruys A."/>
            <person name="Hutchinson M.I."/>
            <person name="Powell A.J."/>
            <person name="Barry K."/>
            <person name="Miller A.N."/>
            <person name="Grigoriev I.V."/>
            <person name="Debuchy R."/>
            <person name="Gladieux P."/>
            <person name="Thoren M.H."/>
            <person name="Johannesson H."/>
        </authorList>
    </citation>
    <scope>NUCLEOTIDE SEQUENCE</scope>
    <source>
        <strain evidence="2">CBS 757.83</strain>
    </source>
</reference>
<dbReference type="Proteomes" id="UP001305647">
    <property type="component" value="Unassembled WGS sequence"/>
</dbReference>
<sequence length="131" mass="14865">MLCLANVQPPYPTLRFGIIGNLLVSSYFSQLVPVPGRKRHPHGGKRRQRNGLARIGADHAMFPRYFREIIGLSLRPWNTCLLLAPSRPQRMGGWTFSLVFFGLALLLFPFPLSETRYNYGYASQTEPLSTI</sequence>
<keyword evidence="3" id="KW-1185">Reference proteome</keyword>
<organism evidence="2 3">
    <name type="scientific">Parathielavia hyrcaniae</name>
    <dbReference type="NCBI Taxonomy" id="113614"/>
    <lineage>
        <taxon>Eukaryota</taxon>
        <taxon>Fungi</taxon>
        <taxon>Dikarya</taxon>
        <taxon>Ascomycota</taxon>
        <taxon>Pezizomycotina</taxon>
        <taxon>Sordariomycetes</taxon>
        <taxon>Sordariomycetidae</taxon>
        <taxon>Sordariales</taxon>
        <taxon>Chaetomiaceae</taxon>
        <taxon>Parathielavia</taxon>
    </lineage>
</organism>
<name>A0AAN6PZ46_9PEZI</name>
<dbReference type="AlphaFoldDB" id="A0AAN6PZ46"/>
<evidence type="ECO:0000256" key="1">
    <source>
        <dbReference type="SAM" id="Phobius"/>
    </source>
</evidence>
<dbReference type="EMBL" id="MU863639">
    <property type="protein sequence ID" value="KAK4100629.1"/>
    <property type="molecule type" value="Genomic_DNA"/>
</dbReference>
<accession>A0AAN6PZ46</accession>
<feature type="transmembrane region" description="Helical" evidence="1">
    <location>
        <begin position="91"/>
        <end position="110"/>
    </location>
</feature>
<evidence type="ECO:0000313" key="3">
    <source>
        <dbReference type="Proteomes" id="UP001305647"/>
    </source>
</evidence>
<comment type="caution">
    <text evidence="2">The sequence shown here is derived from an EMBL/GenBank/DDBJ whole genome shotgun (WGS) entry which is preliminary data.</text>
</comment>